<dbReference type="SUPFAM" id="SSF46689">
    <property type="entry name" value="Homeodomain-like"/>
    <property type="match status" value="1"/>
</dbReference>
<keyword evidence="3" id="KW-1185">Reference proteome</keyword>
<sequence length="409" mass="48061">MKDSEKSRKKRSQRDYNLGFKLSVVQQVEKGEMTYKQAQKAYGIQGRSTVLVWLRKHGTLDWSKPIRRQMPKSKETPAQKIKRLERELSDEKLRNKILNTMIDISDKQYGTAIRKKPFTQSIQRIRQEQRLSLSRCCRLFGISRQAVYQGEKRMVKREQDFLKVKNLVEGVRKDMPRLGTRKLYYLLKDEFTMHDLKIGRDALFGYLRSESMLIRPRKNYTRTTNSKHWLRKYPNLMKGTEVCGPEEFFVSDITYIKSRERTHYLSLVTDAYSRKIMGYHLSDDMSAENVVKAVKMANGNRSTSKDLIHHSDRGLQYCSAIYQKELRRNSMAPSMTDGYDCYQNALAERINGILKGEFLIYKCNNGKELKKLIEESIRAYNEKRPHLSLNMKTPNFIHNKKPEKLASLV</sequence>
<dbReference type="Proteomes" id="UP001595814">
    <property type="component" value="Unassembled WGS sequence"/>
</dbReference>
<evidence type="ECO:0000313" key="3">
    <source>
        <dbReference type="Proteomes" id="UP001595814"/>
    </source>
</evidence>
<dbReference type="PANTHER" id="PTHR46889:SF5">
    <property type="entry name" value="INTEGRASE PROTEIN"/>
    <property type="match status" value="1"/>
</dbReference>
<dbReference type="NCBIfam" id="NF033516">
    <property type="entry name" value="transpos_IS3"/>
    <property type="match status" value="1"/>
</dbReference>
<dbReference type="InterPro" id="IPR001584">
    <property type="entry name" value="Integrase_cat-core"/>
</dbReference>
<evidence type="ECO:0000259" key="1">
    <source>
        <dbReference type="PROSITE" id="PS50994"/>
    </source>
</evidence>
<dbReference type="Gene3D" id="3.30.420.10">
    <property type="entry name" value="Ribonuclease H-like superfamily/Ribonuclease H"/>
    <property type="match status" value="1"/>
</dbReference>
<name>A0ABV8JTU9_9FLAO</name>
<dbReference type="SUPFAM" id="SSF53098">
    <property type="entry name" value="Ribonuclease H-like"/>
    <property type="match status" value="1"/>
</dbReference>
<dbReference type="InterPro" id="IPR009057">
    <property type="entry name" value="Homeodomain-like_sf"/>
</dbReference>
<accession>A0ABV8JTU9</accession>
<dbReference type="PANTHER" id="PTHR46889">
    <property type="entry name" value="TRANSPOSASE INSF FOR INSERTION SEQUENCE IS3B-RELATED"/>
    <property type="match status" value="1"/>
</dbReference>
<dbReference type="InterPro" id="IPR048020">
    <property type="entry name" value="Transpos_IS3"/>
</dbReference>
<dbReference type="InterPro" id="IPR012337">
    <property type="entry name" value="RNaseH-like_sf"/>
</dbReference>
<dbReference type="Pfam" id="PF00665">
    <property type="entry name" value="rve"/>
    <property type="match status" value="1"/>
</dbReference>
<comment type="caution">
    <text evidence="2">The sequence shown here is derived from an EMBL/GenBank/DDBJ whole genome shotgun (WGS) entry which is preliminary data.</text>
</comment>
<gene>
    <name evidence="2" type="ORF">ACFOUT_10105</name>
</gene>
<dbReference type="InterPro" id="IPR036397">
    <property type="entry name" value="RNaseH_sf"/>
</dbReference>
<feature type="domain" description="Integrase catalytic" evidence="1">
    <location>
        <begin position="241"/>
        <end position="402"/>
    </location>
</feature>
<proteinExistence type="predicted"/>
<dbReference type="PROSITE" id="PS50994">
    <property type="entry name" value="INTEGRASE"/>
    <property type="match status" value="1"/>
</dbReference>
<dbReference type="InterPro" id="IPR050900">
    <property type="entry name" value="Transposase_IS3/IS150/IS904"/>
</dbReference>
<reference evidence="3" key="1">
    <citation type="journal article" date="2019" name="Int. J. Syst. Evol. Microbiol.">
        <title>The Global Catalogue of Microorganisms (GCM) 10K type strain sequencing project: providing services to taxonomists for standard genome sequencing and annotation.</title>
        <authorList>
            <consortium name="The Broad Institute Genomics Platform"/>
            <consortium name="The Broad Institute Genome Sequencing Center for Infectious Disease"/>
            <person name="Wu L."/>
            <person name="Ma J."/>
        </authorList>
    </citation>
    <scope>NUCLEOTIDE SEQUENCE [LARGE SCALE GENOMIC DNA]</scope>
    <source>
        <strain evidence="3">CECT 7477</strain>
    </source>
</reference>
<protein>
    <submittedName>
        <fullName evidence="2">IS3 family transposase</fullName>
    </submittedName>
</protein>
<dbReference type="RefSeq" id="WP_380081201.1">
    <property type="nucleotide sequence ID" value="NZ_JBHSAW010000004.1"/>
</dbReference>
<evidence type="ECO:0000313" key="2">
    <source>
        <dbReference type="EMBL" id="MFC4096229.1"/>
    </source>
</evidence>
<dbReference type="EMBL" id="JBHSAW010000004">
    <property type="protein sequence ID" value="MFC4096229.1"/>
    <property type="molecule type" value="Genomic_DNA"/>
</dbReference>
<organism evidence="2 3">
    <name type="scientific">Euzebyella saccharophila</name>
    <dbReference type="NCBI Taxonomy" id="679664"/>
    <lineage>
        <taxon>Bacteria</taxon>
        <taxon>Pseudomonadati</taxon>
        <taxon>Bacteroidota</taxon>
        <taxon>Flavobacteriia</taxon>
        <taxon>Flavobacteriales</taxon>
        <taxon>Flavobacteriaceae</taxon>
        <taxon>Euzebyella</taxon>
    </lineage>
</organism>